<protein>
    <submittedName>
        <fullName evidence="1">Uncharacterized protein</fullName>
    </submittedName>
</protein>
<dbReference type="EMBL" id="JBBEUB010000002">
    <property type="protein sequence ID" value="MEJ2902796.1"/>
    <property type="molecule type" value="Genomic_DNA"/>
</dbReference>
<reference evidence="1 2" key="1">
    <citation type="submission" date="2024-03" db="EMBL/GenBank/DDBJ databases">
        <title>Sequence of Lycoming College Course Isolates.</title>
        <authorList>
            <person name="Plotts O."/>
            <person name="Newman J."/>
        </authorList>
    </citation>
    <scope>NUCLEOTIDE SEQUENCE [LARGE SCALE GENOMIC DNA]</scope>
    <source>
        <strain evidence="1 2">CJB-3</strain>
    </source>
</reference>
<sequence>MKTTTFNQAFIKIFTLITLCFTTFGFTTKFGLDSYEIYLNNKLILKQSVNEQLSLRVLQLDKANVNDQLRINYIHCTLKGAGTNRNIVLKDEKGKKLKDWSFANATGSDLTMVISVKELLSLIKNNPNHELSLHYTSKELTKAQMLASLTVN</sequence>
<proteinExistence type="predicted"/>
<evidence type="ECO:0000313" key="2">
    <source>
        <dbReference type="Proteomes" id="UP001378956"/>
    </source>
</evidence>
<comment type="caution">
    <text evidence="1">The sequence shown here is derived from an EMBL/GenBank/DDBJ whole genome shotgun (WGS) entry which is preliminary data.</text>
</comment>
<organism evidence="1 2">
    <name type="scientific">Pedobacter panaciterrae</name>
    <dbReference type="NCBI Taxonomy" id="363849"/>
    <lineage>
        <taxon>Bacteria</taxon>
        <taxon>Pseudomonadati</taxon>
        <taxon>Bacteroidota</taxon>
        <taxon>Sphingobacteriia</taxon>
        <taxon>Sphingobacteriales</taxon>
        <taxon>Sphingobacteriaceae</taxon>
        <taxon>Pedobacter</taxon>
    </lineage>
</organism>
<keyword evidence="2" id="KW-1185">Reference proteome</keyword>
<dbReference type="RefSeq" id="WP_172663123.1">
    <property type="nucleotide sequence ID" value="NZ_CBFGNQ010000022.1"/>
</dbReference>
<accession>A0ABU8NKS9</accession>
<dbReference type="Proteomes" id="UP001378956">
    <property type="component" value="Unassembled WGS sequence"/>
</dbReference>
<evidence type="ECO:0000313" key="1">
    <source>
        <dbReference type="EMBL" id="MEJ2902796.1"/>
    </source>
</evidence>
<gene>
    <name evidence="1" type="ORF">WAE58_10190</name>
</gene>
<name>A0ABU8NKS9_9SPHI</name>